<organism evidence="2 3">
    <name type="scientific">Pelagimonas phthalicica</name>
    <dbReference type="NCBI Taxonomy" id="1037362"/>
    <lineage>
        <taxon>Bacteria</taxon>
        <taxon>Pseudomonadati</taxon>
        <taxon>Pseudomonadota</taxon>
        <taxon>Alphaproteobacteria</taxon>
        <taxon>Rhodobacterales</taxon>
        <taxon>Roseobacteraceae</taxon>
        <taxon>Pelagimonas</taxon>
    </lineage>
</organism>
<dbReference type="EMBL" id="FXXP01000001">
    <property type="protein sequence ID" value="SMX27840.1"/>
    <property type="molecule type" value="Genomic_DNA"/>
</dbReference>
<name>A0A238JAX1_9RHOB</name>
<sequence length="138" mass="15458">MIRLGAFLLICTTNAVIADQNSIWSVTPRNTLVNCAAHFEARAIWRETLTGARDAHAIMMRARANRLIDEMHSAAKPIAPRMPGQTMPLNSLPKNHELKARVESWLVVFANHGHLHPCMEDPACTKCNTVFNWPSLAY</sequence>
<feature type="chain" id="PRO_5013280331" evidence="1">
    <location>
        <begin position="19"/>
        <end position="138"/>
    </location>
</feature>
<dbReference type="AlphaFoldDB" id="A0A238JAX1"/>
<keyword evidence="1" id="KW-0732">Signal</keyword>
<protein>
    <submittedName>
        <fullName evidence="2">Uncharacterized protein</fullName>
    </submittedName>
</protein>
<accession>A0A238JAX1</accession>
<keyword evidence="3" id="KW-1185">Reference proteome</keyword>
<dbReference type="RefSeq" id="WP_099244291.1">
    <property type="nucleotide sequence ID" value="NZ_FXXP01000001.1"/>
</dbReference>
<gene>
    <name evidence="2" type="ORF">TRP8649_01950</name>
</gene>
<evidence type="ECO:0000256" key="1">
    <source>
        <dbReference type="SAM" id="SignalP"/>
    </source>
</evidence>
<reference evidence="3" key="1">
    <citation type="submission" date="2017-05" db="EMBL/GenBank/DDBJ databases">
        <authorList>
            <person name="Rodrigo-Torres L."/>
            <person name="Arahal R. D."/>
            <person name="Lucena T."/>
        </authorList>
    </citation>
    <scope>NUCLEOTIDE SEQUENCE [LARGE SCALE GENOMIC DNA]</scope>
    <source>
        <strain evidence="3">CECT 8649</strain>
    </source>
</reference>
<feature type="signal peptide" evidence="1">
    <location>
        <begin position="1"/>
        <end position="18"/>
    </location>
</feature>
<evidence type="ECO:0000313" key="2">
    <source>
        <dbReference type="EMBL" id="SMX27840.1"/>
    </source>
</evidence>
<proteinExistence type="predicted"/>
<dbReference type="Proteomes" id="UP000225972">
    <property type="component" value="Unassembled WGS sequence"/>
</dbReference>
<evidence type="ECO:0000313" key="3">
    <source>
        <dbReference type="Proteomes" id="UP000225972"/>
    </source>
</evidence>